<dbReference type="Gene3D" id="3.90.1100.10">
    <property type="match status" value="1"/>
</dbReference>
<dbReference type="SUPFAM" id="SSF64484">
    <property type="entry name" value="beta and beta-prime subunits of DNA dependent RNA-polymerase"/>
    <property type="match status" value="1"/>
</dbReference>
<dbReference type="InterPro" id="IPR007642">
    <property type="entry name" value="RNA_pol_Rpb2_2"/>
</dbReference>
<dbReference type="Pfam" id="PF04561">
    <property type="entry name" value="RNA_pol_Rpb2_2"/>
    <property type="match status" value="1"/>
</dbReference>
<proteinExistence type="predicted"/>
<dbReference type="GO" id="GO:0003899">
    <property type="term" value="F:DNA-directed RNA polymerase activity"/>
    <property type="evidence" value="ECO:0007669"/>
    <property type="project" value="InterPro"/>
</dbReference>
<dbReference type="GO" id="GO:0003677">
    <property type="term" value="F:DNA binding"/>
    <property type="evidence" value="ECO:0007669"/>
    <property type="project" value="InterPro"/>
</dbReference>
<sequence length="156" mass="17356">MTAKGTFITSGAERVAVSQLLRSPGVYFSVEEDATSGRGLCHAKLIPIRGAWLEFETSNRDVISAKIDGKRKIPISTLLLAIGYSSEEQVLELFAGEDNNPDHQYIKATVEREPLVKDEPEALLDIYRKMRPGDPPNIDNARKLVKNQFVDEKVEA</sequence>
<reference evidence="2" key="1">
    <citation type="journal article" date="2014" name="Front. Microbiol.">
        <title>High frequency of phylogenetically diverse reductive dehalogenase-homologous genes in deep subseafloor sedimentary metagenomes.</title>
        <authorList>
            <person name="Kawai M."/>
            <person name="Futagami T."/>
            <person name="Toyoda A."/>
            <person name="Takaki Y."/>
            <person name="Nishi S."/>
            <person name="Hori S."/>
            <person name="Arai W."/>
            <person name="Tsubouchi T."/>
            <person name="Morono Y."/>
            <person name="Uchiyama I."/>
            <person name="Ito T."/>
            <person name="Fujiyama A."/>
            <person name="Inagaki F."/>
            <person name="Takami H."/>
        </authorList>
    </citation>
    <scope>NUCLEOTIDE SEQUENCE</scope>
    <source>
        <strain evidence="2">Expedition CK06-06</strain>
    </source>
</reference>
<accession>X1PEU2</accession>
<organism evidence="2">
    <name type="scientific">marine sediment metagenome</name>
    <dbReference type="NCBI Taxonomy" id="412755"/>
    <lineage>
        <taxon>unclassified sequences</taxon>
        <taxon>metagenomes</taxon>
        <taxon>ecological metagenomes</taxon>
    </lineage>
</organism>
<evidence type="ECO:0000259" key="1">
    <source>
        <dbReference type="Pfam" id="PF04561"/>
    </source>
</evidence>
<feature type="non-terminal residue" evidence="2">
    <location>
        <position position="156"/>
    </location>
</feature>
<name>X1PEU2_9ZZZZ</name>
<feature type="domain" description="RNA polymerase Rpb2" evidence="1">
    <location>
        <begin position="22"/>
        <end position="148"/>
    </location>
</feature>
<dbReference type="InterPro" id="IPR037034">
    <property type="entry name" value="RNA_pol_Rpb2_2_sf"/>
</dbReference>
<protein>
    <recommendedName>
        <fullName evidence="1">RNA polymerase Rpb2 domain-containing protein</fullName>
    </recommendedName>
</protein>
<evidence type="ECO:0000313" key="2">
    <source>
        <dbReference type="EMBL" id="GAI37530.1"/>
    </source>
</evidence>
<comment type="caution">
    <text evidence="2">The sequence shown here is derived from an EMBL/GenBank/DDBJ whole genome shotgun (WGS) entry which is preliminary data.</text>
</comment>
<dbReference type="EMBL" id="BARV01032747">
    <property type="protein sequence ID" value="GAI37530.1"/>
    <property type="molecule type" value="Genomic_DNA"/>
</dbReference>
<dbReference type="AlphaFoldDB" id="X1PEU2"/>
<dbReference type="GO" id="GO:0006351">
    <property type="term" value="P:DNA-templated transcription"/>
    <property type="evidence" value="ECO:0007669"/>
    <property type="project" value="InterPro"/>
</dbReference>
<dbReference type="Gene3D" id="3.90.1110.10">
    <property type="entry name" value="RNA polymerase Rpb2, domain 2"/>
    <property type="match status" value="1"/>
</dbReference>
<gene>
    <name evidence="2" type="ORF">S06H3_51590</name>
</gene>